<proteinExistence type="predicted"/>
<organism evidence="1">
    <name type="scientific">uncultured Thiotrichaceae bacterium</name>
    <dbReference type="NCBI Taxonomy" id="298394"/>
    <lineage>
        <taxon>Bacteria</taxon>
        <taxon>Pseudomonadati</taxon>
        <taxon>Pseudomonadota</taxon>
        <taxon>Gammaproteobacteria</taxon>
        <taxon>Thiotrichales</taxon>
        <taxon>Thiotrichaceae</taxon>
        <taxon>environmental samples</taxon>
    </lineage>
</organism>
<accession>A0A6S6U2I6</accession>
<gene>
    <name evidence="1" type="ORF">HELGO_WM22500</name>
</gene>
<protein>
    <submittedName>
        <fullName evidence="1">Uncharacterized protein</fullName>
    </submittedName>
</protein>
<dbReference type="EMBL" id="CACVAY010000119">
    <property type="protein sequence ID" value="CAA6824507.1"/>
    <property type="molecule type" value="Genomic_DNA"/>
</dbReference>
<sequence length="88" mass="10110">MVQLANRAQVLKLLTEFDEVKDKLTSNELEMYSQIKEKYTTSDEGSFDDKICLEVILRNVNIRQGYGMDKDEATRVINLETSSKDSES</sequence>
<evidence type="ECO:0000313" key="1">
    <source>
        <dbReference type="EMBL" id="CAA6824507.1"/>
    </source>
</evidence>
<reference evidence="1" key="1">
    <citation type="submission" date="2020-01" db="EMBL/GenBank/DDBJ databases">
        <authorList>
            <person name="Meier V. D."/>
            <person name="Meier V D."/>
        </authorList>
    </citation>
    <scope>NUCLEOTIDE SEQUENCE</scope>
    <source>
        <strain evidence="1">HLG_WM_MAG_07</strain>
    </source>
</reference>
<name>A0A6S6U2I6_9GAMM</name>
<dbReference type="AlphaFoldDB" id="A0A6S6U2I6"/>